<dbReference type="PANTHER" id="PTHR43214">
    <property type="entry name" value="TWO-COMPONENT RESPONSE REGULATOR"/>
    <property type="match status" value="1"/>
</dbReference>
<dbReference type="SMART" id="SM00421">
    <property type="entry name" value="HTH_LUXR"/>
    <property type="match status" value="1"/>
</dbReference>
<proteinExistence type="predicted"/>
<dbReference type="GO" id="GO:0003677">
    <property type="term" value="F:DNA binding"/>
    <property type="evidence" value="ECO:0007669"/>
    <property type="project" value="UniProtKB-KW"/>
</dbReference>
<protein>
    <submittedName>
        <fullName evidence="3">Unannotated protein</fullName>
    </submittedName>
</protein>
<evidence type="ECO:0000259" key="2">
    <source>
        <dbReference type="PROSITE" id="PS50043"/>
    </source>
</evidence>
<reference evidence="3" key="1">
    <citation type="submission" date="2020-05" db="EMBL/GenBank/DDBJ databases">
        <authorList>
            <person name="Chiriac C."/>
            <person name="Salcher M."/>
            <person name="Ghai R."/>
            <person name="Kavagutti S V."/>
        </authorList>
    </citation>
    <scope>NUCLEOTIDE SEQUENCE</scope>
</reference>
<dbReference type="PRINTS" id="PR00038">
    <property type="entry name" value="HTHLUXR"/>
</dbReference>
<dbReference type="InterPro" id="IPR036388">
    <property type="entry name" value="WH-like_DNA-bd_sf"/>
</dbReference>
<evidence type="ECO:0000256" key="1">
    <source>
        <dbReference type="ARBA" id="ARBA00023125"/>
    </source>
</evidence>
<accession>A0A6J6E9K7</accession>
<feature type="domain" description="HTH luxR-type" evidence="2">
    <location>
        <begin position="164"/>
        <end position="229"/>
    </location>
</feature>
<organism evidence="3">
    <name type="scientific">freshwater metagenome</name>
    <dbReference type="NCBI Taxonomy" id="449393"/>
    <lineage>
        <taxon>unclassified sequences</taxon>
        <taxon>metagenomes</taxon>
        <taxon>ecological metagenomes</taxon>
    </lineage>
</organism>
<dbReference type="Pfam" id="PF00196">
    <property type="entry name" value="GerE"/>
    <property type="match status" value="1"/>
</dbReference>
<sequence>MNSVRKFIEWMTFHPAMEDIPRALATDYLTEFGVKGIRFGLLNSDDSILLLGQYGYPDAMAWRNRTIPSSEWQAIVSPDIQLIVSASGQEWTDDARFFVSTLRDHGVVQGYLIVEFTKPIDESKKQVISETIDNLCMPIALYLSFQIRRSPNQAISINSLGDSKDTGDAQLTARQLSILRGMVEGKTNHELATELGFSVSTVRHETMRIYQALTVSDRKEAAKKALVLGLI</sequence>
<dbReference type="InterPro" id="IPR039420">
    <property type="entry name" value="WalR-like"/>
</dbReference>
<dbReference type="EMBL" id="CAEZTL010000050">
    <property type="protein sequence ID" value="CAB4570058.1"/>
    <property type="molecule type" value="Genomic_DNA"/>
</dbReference>
<dbReference type="InterPro" id="IPR016032">
    <property type="entry name" value="Sig_transdc_resp-reg_C-effctor"/>
</dbReference>
<dbReference type="SUPFAM" id="SSF46894">
    <property type="entry name" value="C-terminal effector domain of the bipartite response regulators"/>
    <property type="match status" value="1"/>
</dbReference>
<dbReference type="InterPro" id="IPR000792">
    <property type="entry name" value="Tscrpt_reg_LuxR_C"/>
</dbReference>
<dbReference type="PROSITE" id="PS50043">
    <property type="entry name" value="HTH_LUXR_2"/>
    <property type="match status" value="1"/>
</dbReference>
<name>A0A6J6E9K7_9ZZZZ</name>
<dbReference type="GO" id="GO:0006355">
    <property type="term" value="P:regulation of DNA-templated transcription"/>
    <property type="evidence" value="ECO:0007669"/>
    <property type="project" value="InterPro"/>
</dbReference>
<keyword evidence="1" id="KW-0238">DNA-binding</keyword>
<evidence type="ECO:0000313" key="3">
    <source>
        <dbReference type="EMBL" id="CAB4570058.1"/>
    </source>
</evidence>
<dbReference type="CDD" id="cd06170">
    <property type="entry name" value="LuxR_C_like"/>
    <property type="match status" value="1"/>
</dbReference>
<dbReference type="AlphaFoldDB" id="A0A6J6E9K7"/>
<gene>
    <name evidence="3" type="ORF">UFOPK1683_00621</name>
</gene>
<dbReference type="Gene3D" id="1.10.10.10">
    <property type="entry name" value="Winged helix-like DNA-binding domain superfamily/Winged helix DNA-binding domain"/>
    <property type="match status" value="1"/>
</dbReference>